<dbReference type="Proteomes" id="UP000770717">
    <property type="component" value="Unassembled WGS sequence"/>
</dbReference>
<feature type="region of interest" description="Disordered" evidence="2">
    <location>
        <begin position="359"/>
        <end position="433"/>
    </location>
</feature>
<feature type="compositionally biased region" description="Basic and acidic residues" evidence="2">
    <location>
        <begin position="1806"/>
        <end position="1822"/>
    </location>
</feature>
<dbReference type="PROSITE" id="PS50102">
    <property type="entry name" value="RRM"/>
    <property type="match status" value="1"/>
</dbReference>
<feature type="compositionally biased region" description="Polar residues" evidence="2">
    <location>
        <begin position="1337"/>
        <end position="1346"/>
    </location>
</feature>
<feature type="compositionally biased region" description="Polar residues" evidence="2">
    <location>
        <begin position="1823"/>
        <end position="1833"/>
    </location>
</feature>
<comment type="caution">
    <text evidence="4">The sequence shown here is derived from an EMBL/GenBank/DDBJ whole genome shotgun (WGS) entry which is preliminary data.</text>
</comment>
<feature type="compositionally biased region" description="Basic residues" evidence="2">
    <location>
        <begin position="608"/>
        <end position="653"/>
    </location>
</feature>
<feature type="compositionally biased region" description="Basic and acidic residues" evidence="2">
    <location>
        <begin position="1381"/>
        <end position="1404"/>
    </location>
</feature>
<dbReference type="SUPFAM" id="SSF54928">
    <property type="entry name" value="RNA-binding domain, RBD"/>
    <property type="match status" value="3"/>
</dbReference>
<evidence type="ECO:0000313" key="4">
    <source>
        <dbReference type="EMBL" id="KAG9466392.1"/>
    </source>
</evidence>
<gene>
    <name evidence="4" type="ORF">GDO78_016701</name>
</gene>
<feature type="compositionally biased region" description="Basic and acidic residues" evidence="2">
    <location>
        <begin position="1574"/>
        <end position="1609"/>
    </location>
</feature>
<evidence type="ECO:0000259" key="3">
    <source>
        <dbReference type="PROSITE" id="PS50102"/>
    </source>
</evidence>
<dbReference type="InterPro" id="IPR035979">
    <property type="entry name" value="RBD_domain_sf"/>
</dbReference>
<feature type="compositionally biased region" description="Polar residues" evidence="2">
    <location>
        <begin position="1635"/>
        <end position="1650"/>
    </location>
</feature>
<feature type="compositionally biased region" description="Polar residues" evidence="2">
    <location>
        <begin position="582"/>
        <end position="597"/>
    </location>
</feature>
<evidence type="ECO:0000313" key="5">
    <source>
        <dbReference type="Proteomes" id="UP000770717"/>
    </source>
</evidence>
<feature type="compositionally biased region" description="Polar residues" evidence="2">
    <location>
        <begin position="1413"/>
        <end position="1427"/>
    </location>
</feature>
<feature type="compositionally biased region" description="Low complexity" evidence="2">
    <location>
        <begin position="598"/>
        <end position="607"/>
    </location>
</feature>
<keyword evidence="1" id="KW-0694">RNA-binding</keyword>
<feature type="compositionally biased region" description="Low complexity" evidence="2">
    <location>
        <begin position="763"/>
        <end position="787"/>
    </location>
</feature>
<feature type="compositionally biased region" description="Low complexity" evidence="2">
    <location>
        <begin position="1466"/>
        <end position="1478"/>
    </location>
</feature>
<feature type="compositionally biased region" description="Polar residues" evidence="2">
    <location>
        <begin position="1293"/>
        <end position="1306"/>
    </location>
</feature>
<dbReference type="InterPro" id="IPR012677">
    <property type="entry name" value="Nucleotide-bd_a/b_plait_sf"/>
</dbReference>
<accession>A0A8J6EAF1</accession>
<feature type="compositionally biased region" description="Low complexity" evidence="2">
    <location>
        <begin position="1533"/>
        <end position="1549"/>
    </location>
</feature>
<feature type="compositionally biased region" description="Acidic residues" evidence="2">
    <location>
        <begin position="1213"/>
        <end position="1224"/>
    </location>
</feature>
<dbReference type="OrthoDB" id="10072641at2759"/>
<dbReference type="GO" id="GO:0003723">
    <property type="term" value="F:RNA binding"/>
    <property type="evidence" value="ECO:0007669"/>
    <property type="project" value="UniProtKB-UniRule"/>
</dbReference>
<proteinExistence type="predicted"/>
<feature type="region of interest" description="Disordered" evidence="2">
    <location>
        <begin position="1"/>
        <end position="51"/>
    </location>
</feature>
<dbReference type="PANTHER" id="PTHR15592">
    <property type="entry name" value="MATRIN 3/NUCLEAR PROTEIN 220-RELATED"/>
    <property type="match status" value="1"/>
</dbReference>
<feature type="compositionally biased region" description="Basic and acidic residues" evidence="2">
    <location>
        <begin position="1725"/>
        <end position="1766"/>
    </location>
</feature>
<feature type="compositionally biased region" description="Acidic residues" evidence="2">
    <location>
        <begin position="1796"/>
        <end position="1805"/>
    </location>
</feature>
<keyword evidence="5" id="KW-1185">Reference proteome</keyword>
<protein>
    <recommendedName>
        <fullName evidence="3">RRM domain-containing protein</fullName>
    </recommendedName>
</protein>
<feature type="compositionally biased region" description="Low complexity" evidence="2">
    <location>
        <begin position="738"/>
        <end position="756"/>
    </location>
</feature>
<feature type="region of interest" description="Disordered" evidence="2">
    <location>
        <begin position="580"/>
        <end position="683"/>
    </location>
</feature>
<reference evidence="4" key="1">
    <citation type="thesis" date="2020" institute="ProQuest LLC" country="789 East Eisenhower Parkway, Ann Arbor, MI, USA">
        <title>Comparative Genomics and Chromosome Evolution.</title>
        <authorList>
            <person name="Mudd A.B."/>
        </authorList>
    </citation>
    <scope>NUCLEOTIDE SEQUENCE</scope>
    <source>
        <strain evidence="4">HN-11 Male</strain>
        <tissue evidence="4">Kidney and liver</tissue>
    </source>
</reference>
<dbReference type="InterPro" id="IPR000504">
    <property type="entry name" value="RRM_dom"/>
</dbReference>
<feature type="region of interest" description="Disordered" evidence="2">
    <location>
        <begin position="1293"/>
        <end position="1833"/>
    </location>
</feature>
<dbReference type="Gene3D" id="3.30.70.330">
    <property type="match status" value="3"/>
</dbReference>
<feature type="compositionally biased region" description="Polar residues" evidence="2">
    <location>
        <begin position="1479"/>
        <end position="1505"/>
    </location>
</feature>
<sequence>MFNRGGFHGQRPMGHGPMNQPGMGHGPMNQPGMGHGPMNQPGMGHGPMNQSGMGHPGMNMSGMNMSGMGMAPMNQQSMNLSSMNHPGMNNQHMGHPGMTHSNIGLSGMNQPNMNLNQMNHPGMNQGGGGGGGGRGMGFLPEMKNPAFGMRPMNNTGSFGGNTDPIGMKSIPVRPSMHTPSDRLMSPQVLPQRFPSPSVPAHQGQQRMPSQNQEIPSIVNRILSHSSDRMMMKPKTPLQDPAALMKKKRWDDLDAFGNVGPEMGMKPIQSDPSLEKRPNAQNRYTNESASSILESFGLSNEDLEELSRYPDDQLTPSNMPGILRDIRLRKMNLTTPVPDQTTGRRPGSEAVASKVIDYGHSSKYPFNDSVPPARSYSPPRTEQKPPPLPKETAAPSNTKPEMTPEKGMDNKIPTISGSRKPIRLSSKPDRSNNKTLIGKETAAPVDVSVTVSKIEQPVISIQADASTIPDAATSVQTELKPAVQSITAVSQVGYQQPAEMPAPVKGGWVPLLSQEEAQRMKRLPTPSMMNDYYAASPRIFPHICSLCNVECRHLKDWIKHQNSSSHIESCRNLRQQYPDWNPQELSSVSNEGKNAETTSKTSLKSKSTSPRRSRRSGSRHRSRKSHSRSPRSSGRRSRSRSPRRSRNSPRRSRSPRLGQRSPCRSRSPRRYRTSNAKSPDKRAVDAAVQSFIEATKRLKGIKSSRNGKKLPPKPSNPITKNKKPASSAPPPKRSGTTAPKPRSSSSSSSSSKKPNSSTNTADKAGSSNAAQKSSSTGSSTKKPTSGSSNYKKPVVSTGGKKTISSASSGKKPLPGKLPAPKNPSSQTATSTETCSLLNNFTSKNSIGKIVHVTNLPDTGYTDQDLVKIVQPFGKVCDVLIIRSKNEAFMETSFRAAATAAVKFSESTPVMINNQRVTLTLAGQTKKSMKTVDEAATVKEPAIAAAPAEAPKIEHTEAKLEEKSKRELEVPPGFIRRYMLDDPPLKQAEQCVILISNLPEAQYTVNEITNLAKPFGGVNDILVVANHRKVYLELTSRNSLDSMIKFYSVFPTYLGGNLLSISIATRYKDLKDEDLIFADLIEQAAYKITPSIYETFVHLTNLPDKDVEDFEIIRVGLRFGKVEHHVYLSNKKKAILHLHSLSAAKAMHSFLTQYPCSIKENVLQCSLPSKTKLAEDEYMSYIEESIQSSPKIVMKKPAPATRASEETTNKNVVATEDDGDEEEAAEAPEAPDTLPLYVQAETETQQQDSHPVSQPLLSEELEVLVSVESDEEESEELYPFILGIKRGPPFLPIVQKNQIETPRPSSNAEAVGKKASEDGQNAISGPSRIPENKGVGNKTADTSNTEGPSTDKVQDPSTESSNVEDTKDHSVVPVGKTELPPFKADEGSKETSKAAHPVPEKGRAESEAPEMTPVAATSSGSMIRTTKYNAQKGEISVTVTLESQKSIAKTAESKKKTSREWGTSLRESSTPKSNSNRSSPANGTSSHSKSGSNFPQKKSTGKYVSSQPERDSKDMSRSRERDARSSSRKDDRTRGSSSSRYTRSSKSNNRSPRSKEEEETFPFNLDEFVTVDEIVEEHVDPKKKSKEREEKPDARKGKRKDNDPLPSDTKKSRVTSTDLHEASFVTLDEVGDEEDNAGNQDNLADQAAQSMVTLDEVHAEDGPPARAKGDKVLLTLDEISDEDDAQDSSAGRPSSSVPEILPKEKLLTLDEVNEEDEGHTTPPKPSKGVETKLAEATKDTGRKEDNSNKKMEAKPEAKAQQDAGDRSQRPLLTLDEVKADDDDMSFADMEHQFLTVDEIGEEEEDPAEKERKSDDRSKLPESKHSGSSKAETSKL</sequence>
<name>A0A8J6EAF1_ELECQ</name>
<feature type="compositionally biased region" description="Polar residues" evidence="2">
    <location>
        <begin position="1435"/>
        <end position="1445"/>
    </location>
</feature>
<feature type="region of interest" description="Disordered" evidence="2">
    <location>
        <begin position="695"/>
        <end position="829"/>
    </location>
</feature>
<organism evidence="4 5">
    <name type="scientific">Eleutherodactylus coqui</name>
    <name type="common">Puerto Rican coqui</name>
    <dbReference type="NCBI Taxonomy" id="57060"/>
    <lineage>
        <taxon>Eukaryota</taxon>
        <taxon>Metazoa</taxon>
        <taxon>Chordata</taxon>
        <taxon>Craniata</taxon>
        <taxon>Vertebrata</taxon>
        <taxon>Euteleostomi</taxon>
        <taxon>Amphibia</taxon>
        <taxon>Batrachia</taxon>
        <taxon>Anura</taxon>
        <taxon>Neobatrachia</taxon>
        <taxon>Hyloidea</taxon>
        <taxon>Eleutherodactylidae</taxon>
        <taxon>Eleutherodactylinae</taxon>
        <taxon>Eleutherodactylus</taxon>
        <taxon>Eleutherodactylus</taxon>
    </lineage>
</organism>
<feature type="compositionally biased region" description="Basic and acidic residues" evidence="2">
    <location>
        <begin position="1506"/>
        <end position="1532"/>
    </location>
</feature>
<dbReference type="SMART" id="SM00360">
    <property type="entry name" value="RRM"/>
    <property type="match status" value="2"/>
</dbReference>
<feature type="compositionally biased region" description="Basic and acidic residues" evidence="2">
    <location>
        <begin position="1653"/>
        <end position="1669"/>
    </location>
</feature>
<feature type="compositionally biased region" description="Basic residues" evidence="2">
    <location>
        <begin position="696"/>
        <end position="710"/>
    </location>
</feature>
<evidence type="ECO:0000256" key="2">
    <source>
        <dbReference type="SAM" id="MobiDB-lite"/>
    </source>
</evidence>
<dbReference type="EMBL" id="WNTK01002088">
    <property type="protein sequence ID" value="KAG9466392.1"/>
    <property type="molecule type" value="Genomic_DNA"/>
</dbReference>
<feature type="compositionally biased region" description="Polar residues" evidence="2">
    <location>
        <begin position="1685"/>
        <end position="1695"/>
    </location>
</feature>
<feature type="domain" description="RRM" evidence="3">
    <location>
        <begin position="847"/>
        <end position="922"/>
    </location>
</feature>
<feature type="compositionally biased region" description="Low complexity" evidence="2">
    <location>
        <begin position="654"/>
        <end position="664"/>
    </location>
</feature>
<evidence type="ECO:0000256" key="1">
    <source>
        <dbReference type="PROSITE-ProRule" id="PRU00176"/>
    </source>
</evidence>
<feature type="region of interest" description="Disordered" evidence="2">
    <location>
        <begin position="1190"/>
        <end position="1230"/>
    </location>
</feature>